<dbReference type="EMBL" id="MLJW01009387">
    <property type="protein sequence ID" value="OIQ63018.1"/>
    <property type="molecule type" value="Genomic_DNA"/>
</dbReference>
<organism evidence="1">
    <name type="scientific">mine drainage metagenome</name>
    <dbReference type="NCBI Taxonomy" id="410659"/>
    <lineage>
        <taxon>unclassified sequences</taxon>
        <taxon>metagenomes</taxon>
        <taxon>ecological metagenomes</taxon>
    </lineage>
</organism>
<evidence type="ECO:0000313" key="1">
    <source>
        <dbReference type="EMBL" id="OIQ63018.1"/>
    </source>
</evidence>
<proteinExistence type="predicted"/>
<dbReference type="AlphaFoldDB" id="A0A1J5NWA0"/>
<gene>
    <name evidence="1" type="ORF">GALL_554470</name>
</gene>
<reference evidence="1" key="1">
    <citation type="submission" date="2016-10" db="EMBL/GenBank/DDBJ databases">
        <title>Sequence of Gallionella enrichment culture.</title>
        <authorList>
            <person name="Poehlein A."/>
            <person name="Muehling M."/>
            <person name="Daniel R."/>
        </authorList>
    </citation>
    <scope>NUCLEOTIDE SEQUENCE</scope>
</reference>
<comment type="caution">
    <text evidence="1">The sequence shown here is derived from an EMBL/GenBank/DDBJ whole genome shotgun (WGS) entry which is preliminary data.</text>
</comment>
<sequence length="59" mass="6734">MHNLVRRCHVPDRGVYEPSVMRDFTALGPELQRYCLGSATLCCAKCAMILRPIKVPRPY</sequence>
<name>A0A1J5NWA0_9ZZZZ</name>
<protein>
    <submittedName>
        <fullName evidence="1">Uncharacterized protein</fullName>
    </submittedName>
</protein>
<accession>A0A1J5NWA0</accession>